<evidence type="ECO:0000313" key="1">
    <source>
        <dbReference type="EMBL" id="KAK9890464.1"/>
    </source>
</evidence>
<dbReference type="AlphaFoldDB" id="A0AAW1V5D2"/>
<protein>
    <submittedName>
        <fullName evidence="1">Uncharacterized protein</fullName>
    </submittedName>
</protein>
<name>A0AAW1V5D2_9CUCU</name>
<gene>
    <name evidence="1" type="ORF">WA026_010547</name>
</gene>
<sequence>MIILSNQWCVLISQASVRSLSFQQHPVYHPEKAICFLSVEYKRRYSGRNKNSQDICCTPGSEENNHARASVLILAVTYATRFVFLICGQYSDRDIETKSQC</sequence>
<comment type="caution">
    <text evidence="1">The sequence shown here is derived from an EMBL/GenBank/DDBJ whole genome shotgun (WGS) entry which is preliminary data.</text>
</comment>
<evidence type="ECO:0000313" key="2">
    <source>
        <dbReference type="Proteomes" id="UP001431783"/>
    </source>
</evidence>
<proteinExistence type="predicted"/>
<organism evidence="1 2">
    <name type="scientific">Henosepilachna vigintioctopunctata</name>
    <dbReference type="NCBI Taxonomy" id="420089"/>
    <lineage>
        <taxon>Eukaryota</taxon>
        <taxon>Metazoa</taxon>
        <taxon>Ecdysozoa</taxon>
        <taxon>Arthropoda</taxon>
        <taxon>Hexapoda</taxon>
        <taxon>Insecta</taxon>
        <taxon>Pterygota</taxon>
        <taxon>Neoptera</taxon>
        <taxon>Endopterygota</taxon>
        <taxon>Coleoptera</taxon>
        <taxon>Polyphaga</taxon>
        <taxon>Cucujiformia</taxon>
        <taxon>Coccinelloidea</taxon>
        <taxon>Coccinellidae</taxon>
        <taxon>Epilachninae</taxon>
        <taxon>Epilachnini</taxon>
        <taxon>Henosepilachna</taxon>
    </lineage>
</organism>
<keyword evidence="2" id="KW-1185">Reference proteome</keyword>
<dbReference type="EMBL" id="JARQZJ010000125">
    <property type="protein sequence ID" value="KAK9890464.1"/>
    <property type="molecule type" value="Genomic_DNA"/>
</dbReference>
<reference evidence="1 2" key="1">
    <citation type="submission" date="2023-03" db="EMBL/GenBank/DDBJ databases">
        <title>Genome insight into feeding habits of ladybird beetles.</title>
        <authorList>
            <person name="Li H.-S."/>
            <person name="Huang Y.-H."/>
            <person name="Pang H."/>
        </authorList>
    </citation>
    <scope>NUCLEOTIDE SEQUENCE [LARGE SCALE GENOMIC DNA]</scope>
    <source>
        <strain evidence="1">SYSU_2023b</strain>
        <tissue evidence="1">Whole body</tissue>
    </source>
</reference>
<accession>A0AAW1V5D2</accession>
<dbReference type="Proteomes" id="UP001431783">
    <property type="component" value="Unassembled WGS sequence"/>
</dbReference>